<comment type="caution">
    <text evidence="2">The sequence shown here is derived from an EMBL/GenBank/DDBJ whole genome shotgun (WGS) entry which is preliminary data.</text>
</comment>
<name>A0A8S4FFS1_PLUXY</name>
<organism evidence="2 3">
    <name type="scientific">Plutella xylostella</name>
    <name type="common">Diamondback moth</name>
    <name type="synonym">Plutella maculipennis</name>
    <dbReference type="NCBI Taxonomy" id="51655"/>
    <lineage>
        <taxon>Eukaryota</taxon>
        <taxon>Metazoa</taxon>
        <taxon>Ecdysozoa</taxon>
        <taxon>Arthropoda</taxon>
        <taxon>Hexapoda</taxon>
        <taxon>Insecta</taxon>
        <taxon>Pterygota</taxon>
        <taxon>Neoptera</taxon>
        <taxon>Endopterygota</taxon>
        <taxon>Lepidoptera</taxon>
        <taxon>Glossata</taxon>
        <taxon>Ditrysia</taxon>
        <taxon>Yponomeutoidea</taxon>
        <taxon>Plutellidae</taxon>
        <taxon>Plutella</taxon>
    </lineage>
</organism>
<evidence type="ECO:0000256" key="1">
    <source>
        <dbReference type="SAM" id="SignalP"/>
    </source>
</evidence>
<accession>A0A8S4FFS1</accession>
<dbReference type="EMBL" id="CAJHNJ030000032">
    <property type="protein sequence ID" value="CAG9126249.1"/>
    <property type="molecule type" value="Genomic_DNA"/>
</dbReference>
<dbReference type="AlphaFoldDB" id="A0A8S4FFS1"/>
<sequence length="500" mass="55029">MKLRKVVLVISVLFSMAMANKPHRRYFGLHKDQPLDEINDRISFQYESTKKPDTSTSNVNMGRIISTFPEDFPDPTTEPISTTTTVANLYTSTLADATTIPIGGLKHNKQTNIDQINTIPVESTENYAIMKPKDIEYKPSTIQETTKNQSNIELTSKGENVKDLIDEVANNISVNITKPRLNSRFGYNTDYILTPVATIQNDNLNGPANNFMLNTNGAKYNQNNGVLLTNLGQGDPDAIKFPSDTPTDISNNPYPGNLNSGYVNSLPSSQNNVINNNPGYNTEINNVQTVPISFGSNQIQAVPVMGFLQNTGNNNNQGYTNIQMPNNGYNQITFPNNNAQIVNNGILYPNNNNNYAATNYPQNQNYQSFAPPVVNNGQSNSVSNNGQLFQLVNVPSNNFNSPNVQSNNYYVPNTQNQFVNGQPTNTMQLGFNNNIVTFNNQNYQLVPLQGVGGNVANNQIPIMSNPQNVNYVGAGQSQVLIPNNGQSLNNNNQMLLVNNG</sequence>
<protein>
    <submittedName>
        <fullName evidence="2">(diamondback moth) hypothetical protein</fullName>
    </submittedName>
</protein>
<gene>
    <name evidence="2" type="ORF">PLXY2_LOCUS8588</name>
</gene>
<evidence type="ECO:0000313" key="2">
    <source>
        <dbReference type="EMBL" id="CAG9126249.1"/>
    </source>
</evidence>
<evidence type="ECO:0000313" key="3">
    <source>
        <dbReference type="Proteomes" id="UP000653454"/>
    </source>
</evidence>
<keyword evidence="3" id="KW-1185">Reference proteome</keyword>
<feature type="signal peptide" evidence="1">
    <location>
        <begin position="1"/>
        <end position="19"/>
    </location>
</feature>
<dbReference type="Proteomes" id="UP000653454">
    <property type="component" value="Unassembled WGS sequence"/>
</dbReference>
<proteinExistence type="predicted"/>
<reference evidence="2" key="1">
    <citation type="submission" date="2020-11" db="EMBL/GenBank/DDBJ databases">
        <authorList>
            <person name="Whiteford S."/>
        </authorList>
    </citation>
    <scope>NUCLEOTIDE SEQUENCE</scope>
</reference>
<keyword evidence="1" id="KW-0732">Signal</keyword>
<feature type="chain" id="PRO_5035862722" evidence="1">
    <location>
        <begin position="20"/>
        <end position="500"/>
    </location>
</feature>